<accession>A0A0R0DKA6</accession>
<evidence type="ECO:0000313" key="2">
    <source>
        <dbReference type="Proteomes" id="UP000050956"/>
    </source>
</evidence>
<proteinExistence type="predicted"/>
<organism evidence="1 2">
    <name type="scientific">Stenotrophomonas ginsengisoli</name>
    <dbReference type="NCBI Taxonomy" id="336566"/>
    <lineage>
        <taxon>Bacteria</taxon>
        <taxon>Pseudomonadati</taxon>
        <taxon>Pseudomonadota</taxon>
        <taxon>Gammaproteobacteria</taxon>
        <taxon>Lysobacterales</taxon>
        <taxon>Lysobacteraceae</taxon>
        <taxon>Stenotrophomonas</taxon>
    </lineage>
</organism>
<dbReference type="AlphaFoldDB" id="A0A0R0DKA6"/>
<name>A0A0R0DKA6_9GAMM</name>
<comment type="caution">
    <text evidence="1">The sequence shown here is derived from an EMBL/GenBank/DDBJ whole genome shotgun (WGS) entry which is preliminary data.</text>
</comment>
<evidence type="ECO:0000313" key="1">
    <source>
        <dbReference type="EMBL" id="KRG78420.1"/>
    </source>
</evidence>
<gene>
    <name evidence="1" type="ORF">ABB30_03650</name>
</gene>
<keyword evidence="2" id="KW-1185">Reference proteome</keyword>
<dbReference type="Proteomes" id="UP000050956">
    <property type="component" value="Unassembled WGS sequence"/>
</dbReference>
<dbReference type="STRING" id="336566.ABB30_03650"/>
<dbReference type="EMBL" id="LDJM01000010">
    <property type="protein sequence ID" value="KRG78420.1"/>
    <property type="molecule type" value="Genomic_DNA"/>
</dbReference>
<protein>
    <submittedName>
        <fullName evidence="1">Uncharacterized protein</fullName>
    </submittedName>
</protein>
<sequence length="61" mass="6559">MVTLQPKLAARHHVTRLPQCGGKLGSGVQQCLIAGVHLLLGAAMRQRLLALLQGAESVQYR</sequence>
<reference evidence="1 2" key="1">
    <citation type="submission" date="2015-05" db="EMBL/GenBank/DDBJ databases">
        <title>Genome sequencing and analysis of members of genus Stenotrophomonas.</title>
        <authorList>
            <person name="Patil P.P."/>
            <person name="Midha S."/>
            <person name="Patil P.B."/>
        </authorList>
    </citation>
    <scope>NUCLEOTIDE SEQUENCE [LARGE SCALE GENOMIC DNA]</scope>
    <source>
        <strain evidence="1 2">DSM 24757</strain>
    </source>
</reference>